<proteinExistence type="predicted"/>
<keyword evidence="7" id="KW-1185">Reference proteome</keyword>
<dbReference type="SFLD" id="SFLDG01386">
    <property type="entry name" value="main_SPASM_domain-containing"/>
    <property type="match status" value="1"/>
</dbReference>
<protein>
    <submittedName>
        <fullName evidence="6">FxsB family cyclophane-forming radical SAM/SPASM peptide maturase</fullName>
    </submittedName>
</protein>
<sequence length="805" mass="87475">MKRFSMKPGGPIVPFSDYILKVHSRCNLACDYCYMYEHADQSWRNRPLVMSEPTVVATVRRIRDHVENHKLQRVSVGMHGGEPLLAGHDLIEGLAVRLRGSLRGICDPELWIQTNGALLDERFCEIFLTQGIEVGVSLDGGREANDRHRLHANGRSSFSAAVNGISLLTSERYRPIFSGLLCTIDTENDPIDVYESLAEFDPPAIDLLLPHANWENPPPRHDGQATQYADWLIHIFDRWNSDHRPFPIRLFDSIIDTSLGGSSGVEAIGIGAAEMVVVETDGTLEQVDHLKSTFEGAAYTGLDVLDNSFDEAAAHPGIRARQTGESGLAAECQACPLVASCGGGLYSHRYQADSGFDNPSVYCTDLYKLIQHIRVAVDADMQVTPSSSMSRKPITSSILRQLGQGYGDRSAVDALKNSQRSLGRLLVASVYHAVPADPHARQAWLALTRIDQSTPAGLAAVLAHPYVRVRATNFLARAAAHRKGDARTTGSGLRSLQRELLVVLAAAAGARSGLATALPLTIERGGLYLPTLGVARLVLGEQRAEATLTSSSGSTTIRAGDGSELVLETGSGGATAVRNDGIHWQPTRSRTVHGVTIALVDDDPYRNVYGEDPSLPLSDAAAARWWELLEEALRIVRSDFPVYWDGVAGILTAITPLRPRADGAQVSGTSRDAFGAVGVAATDDPETLALLLLHEIQHAKLGALMDVVDLHDEQDSHLYPAAWREDLRPLEGLLQGTYAHIAVADFWRNRSHCSPEGSGHVADREYRRWRDATDQGIDTLVGSGSLTDIGLEVALQMRSTVHGWT</sequence>
<comment type="caution">
    <text evidence="6">The sequence shown here is derived from an EMBL/GenBank/DDBJ whole genome shotgun (WGS) entry which is preliminary data.</text>
</comment>
<keyword evidence="3" id="KW-0408">Iron</keyword>
<dbReference type="Gene3D" id="3.20.20.70">
    <property type="entry name" value="Aldolase class I"/>
    <property type="match status" value="1"/>
</dbReference>
<dbReference type="CDD" id="cd01335">
    <property type="entry name" value="Radical_SAM"/>
    <property type="match status" value="1"/>
</dbReference>
<dbReference type="SFLD" id="SFLDS00029">
    <property type="entry name" value="Radical_SAM"/>
    <property type="match status" value="1"/>
</dbReference>
<keyword evidence="4" id="KW-0411">Iron-sulfur</keyword>
<gene>
    <name evidence="6" type="ORF">ACEZDG_32410</name>
</gene>
<dbReference type="PANTHER" id="PTHR43273:SF8">
    <property type="entry name" value="RADICAL SAM DOMAIN PROTEIN"/>
    <property type="match status" value="1"/>
</dbReference>
<dbReference type="NCBIfam" id="TIGR04267">
    <property type="entry name" value="mod_HExxH"/>
    <property type="match status" value="1"/>
</dbReference>
<dbReference type="PROSITE" id="PS51918">
    <property type="entry name" value="RADICAL_SAM"/>
    <property type="match status" value="1"/>
</dbReference>
<dbReference type="Proteomes" id="UP001592582">
    <property type="component" value="Unassembled WGS sequence"/>
</dbReference>
<dbReference type="NCBIfam" id="TIGR04269">
    <property type="entry name" value="SAM_SPASM_FxsB"/>
    <property type="match status" value="1"/>
</dbReference>
<dbReference type="EMBL" id="JBHEZX010000020">
    <property type="protein sequence ID" value="MFC1413974.1"/>
    <property type="molecule type" value="Genomic_DNA"/>
</dbReference>
<dbReference type="InterPro" id="IPR013785">
    <property type="entry name" value="Aldolase_TIM"/>
</dbReference>
<keyword evidence="2" id="KW-0479">Metal-binding</keyword>
<dbReference type="RefSeq" id="WP_380516739.1">
    <property type="nucleotide sequence ID" value="NZ_JBHEZX010000020.1"/>
</dbReference>
<dbReference type="InterPro" id="IPR007197">
    <property type="entry name" value="rSAM"/>
</dbReference>
<name>A0ABV6VJQ2_9ACTN</name>
<keyword evidence="1" id="KW-0949">S-adenosyl-L-methionine</keyword>
<dbReference type="PANTHER" id="PTHR43273">
    <property type="entry name" value="ANAEROBIC SULFATASE-MATURATING ENZYME HOMOLOG ASLB-RELATED"/>
    <property type="match status" value="1"/>
</dbReference>
<feature type="domain" description="Radical SAM core" evidence="5">
    <location>
        <begin position="11"/>
        <end position="249"/>
    </location>
</feature>
<dbReference type="InterPro" id="IPR058240">
    <property type="entry name" value="rSAM_sf"/>
</dbReference>
<dbReference type="InterPro" id="IPR026337">
    <property type="entry name" value="AKG_HExxH"/>
</dbReference>
<dbReference type="InterPro" id="IPR026335">
    <property type="entry name" value="rSAM_SPASM_FxsB"/>
</dbReference>
<reference evidence="6 7" key="1">
    <citation type="submission" date="2024-09" db="EMBL/GenBank/DDBJ databases">
        <authorList>
            <person name="Lee S.D."/>
        </authorList>
    </citation>
    <scope>NUCLEOTIDE SEQUENCE [LARGE SCALE GENOMIC DNA]</scope>
    <source>
        <strain evidence="6 7">N1-1</strain>
    </source>
</reference>
<evidence type="ECO:0000256" key="1">
    <source>
        <dbReference type="ARBA" id="ARBA00022691"/>
    </source>
</evidence>
<dbReference type="Pfam" id="PF04055">
    <property type="entry name" value="Radical_SAM"/>
    <property type="match status" value="1"/>
</dbReference>
<organism evidence="6 7">
    <name type="scientific">Streptacidiphilus alkalitolerans</name>
    <dbReference type="NCBI Taxonomy" id="3342712"/>
    <lineage>
        <taxon>Bacteria</taxon>
        <taxon>Bacillati</taxon>
        <taxon>Actinomycetota</taxon>
        <taxon>Actinomycetes</taxon>
        <taxon>Kitasatosporales</taxon>
        <taxon>Streptomycetaceae</taxon>
        <taxon>Streptacidiphilus</taxon>
    </lineage>
</organism>
<dbReference type="InterPro" id="IPR023867">
    <property type="entry name" value="Sulphatase_maturase_rSAM"/>
</dbReference>
<evidence type="ECO:0000313" key="7">
    <source>
        <dbReference type="Proteomes" id="UP001592582"/>
    </source>
</evidence>
<evidence type="ECO:0000259" key="5">
    <source>
        <dbReference type="PROSITE" id="PS51918"/>
    </source>
</evidence>
<evidence type="ECO:0000256" key="3">
    <source>
        <dbReference type="ARBA" id="ARBA00023004"/>
    </source>
</evidence>
<evidence type="ECO:0000256" key="4">
    <source>
        <dbReference type="ARBA" id="ARBA00023014"/>
    </source>
</evidence>
<dbReference type="SFLD" id="SFLDG01072">
    <property type="entry name" value="dehydrogenase_like"/>
    <property type="match status" value="1"/>
</dbReference>
<dbReference type="SUPFAM" id="SSF102114">
    <property type="entry name" value="Radical SAM enzymes"/>
    <property type="match status" value="1"/>
</dbReference>
<dbReference type="SFLD" id="SFLDG01067">
    <property type="entry name" value="SPASM/twitch_domain_containing"/>
    <property type="match status" value="1"/>
</dbReference>
<evidence type="ECO:0000256" key="2">
    <source>
        <dbReference type="ARBA" id="ARBA00022723"/>
    </source>
</evidence>
<evidence type="ECO:0000313" key="6">
    <source>
        <dbReference type="EMBL" id="MFC1413974.1"/>
    </source>
</evidence>
<accession>A0ABV6VJQ2</accession>